<evidence type="ECO:0000256" key="6">
    <source>
        <dbReference type="ARBA" id="ARBA00022989"/>
    </source>
</evidence>
<reference evidence="11 12" key="1">
    <citation type="submission" date="2016-10" db="EMBL/GenBank/DDBJ databases">
        <authorList>
            <person name="Varghese N."/>
            <person name="Submissions S."/>
        </authorList>
    </citation>
    <scope>NUCLEOTIDE SEQUENCE [LARGE SCALE GENOMIC DNA]</scope>
    <source>
        <strain evidence="11 12">FF3</strain>
    </source>
</reference>
<evidence type="ECO:0000256" key="1">
    <source>
        <dbReference type="ARBA" id="ARBA00004429"/>
    </source>
</evidence>
<keyword evidence="6 9" id="KW-1133">Transmembrane helix</keyword>
<dbReference type="EMBL" id="FNYY01000013">
    <property type="protein sequence ID" value="SEJ89282.1"/>
    <property type="molecule type" value="Genomic_DNA"/>
</dbReference>
<evidence type="ECO:0000256" key="9">
    <source>
        <dbReference type="RuleBase" id="RU369079"/>
    </source>
</evidence>
<dbReference type="Proteomes" id="UP000182932">
    <property type="component" value="Unassembled WGS sequence"/>
</dbReference>
<evidence type="ECO:0000256" key="3">
    <source>
        <dbReference type="ARBA" id="ARBA00022475"/>
    </source>
</evidence>
<proteinExistence type="inferred from homology"/>
<evidence type="ECO:0000256" key="4">
    <source>
        <dbReference type="ARBA" id="ARBA00022519"/>
    </source>
</evidence>
<feature type="transmembrane region" description="Helical" evidence="9">
    <location>
        <begin position="28"/>
        <end position="49"/>
    </location>
</feature>
<keyword evidence="5 9" id="KW-0812">Transmembrane</keyword>
<dbReference type="Pfam" id="PF04290">
    <property type="entry name" value="DctQ"/>
    <property type="match status" value="1"/>
</dbReference>
<keyword evidence="7 9" id="KW-0472">Membrane</keyword>
<evidence type="ECO:0000256" key="8">
    <source>
        <dbReference type="ARBA" id="ARBA00038436"/>
    </source>
</evidence>
<sequence>MTAATRTTGTAEQIMLRLSDRLVAVERVVSRVMVVGFVGLITVNVGMRYLAGRPIVFAEELAAIMLVWLAFVAISISLHDRAQIGVTLLVDKLPGFARRAMEVAVNLIIAAILAVLLWKSVVWVNSPMVAFEQVITTGWKKWPFFLVVPLFCITAFIHVVAHILRPTGEHHEVTL</sequence>
<comment type="caution">
    <text evidence="11">The sequence shown here is derived from an EMBL/GenBank/DDBJ whole genome shotgun (WGS) entry which is preliminary data.</text>
</comment>
<evidence type="ECO:0000256" key="7">
    <source>
        <dbReference type="ARBA" id="ARBA00023136"/>
    </source>
</evidence>
<dbReference type="PANTHER" id="PTHR35011">
    <property type="entry name" value="2,3-DIKETO-L-GULONATE TRAP TRANSPORTER SMALL PERMEASE PROTEIN YIAM"/>
    <property type="match status" value="1"/>
</dbReference>
<keyword evidence="12" id="KW-1185">Reference proteome</keyword>
<evidence type="ECO:0000256" key="2">
    <source>
        <dbReference type="ARBA" id="ARBA00022448"/>
    </source>
</evidence>
<protein>
    <recommendedName>
        <fullName evidence="9">TRAP transporter small permease protein</fullName>
    </recommendedName>
</protein>
<name>A0A975WCB0_9RHOB</name>
<organism evidence="11 12">
    <name type="scientific">Marinovum algicola</name>
    <dbReference type="NCBI Taxonomy" id="42444"/>
    <lineage>
        <taxon>Bacteria</taxon>
        <taxon>Pseudomonadati</taxon>
        <taxon>Pseudomonadota</taxon>
        <taxon>Alphaproteobacteria</taxon>
        <taxon>Rhodobacterales</taxon>
        <taxon>Roseobacteraceae</taxon>
        <taxon>Marinovum</taxon>
    </lineage>
</organism>
<evidence type="ECO:0000256" key="5">
    <source>
        <dbReference type="ARBA" id="ARBA00022692"/>
    </source>
</evidence>
<feature type="transmembrane region" description="Helical" evidence="9">
    <location>
        <begin position="100"/>
        <end position="122"/>
    </location>
</feature>
<evidence type="ECO:0000259" key="10">
    <source>
        <dbReference type="Pfam" id="PF04290"/>
    </source>
</evidence>
<comment type="subunit">
    <text evidence="9">The complex comprises the extracytoplasmic solute receptor protein and the two transmembrane proteins.</text>
</comment>
<gene>
    <name evidence="11" type="ORF">SAMN04487940_11313</name>
</gene>
<dbReference type="InterPro" id="IPR055348">
    <property type="entry name" value="DctQ"/>
</dbReference>
<dbReference type="PANTHER" id="PTHR35011:SF2">
    <property type="entry name" value="2,3-DIKETO-L-GULONATE TRAP TRANSPORTER SMALL PERMEASE PROTEIN YIAM"/>
    <property type="match status" value="1"/>
</dbReference>
<keyword evidence="4 9" id="KW-0997">Cell inner membrane</keyword>
<dbReference type="GO" id="GO:0022857">
    <property type="term" value="F:transmembrane transporter activity"/>
    <property type="evidence" value="ECO:0007669"/>
    <property type="project" value="UniProtKB-UniRule"/>
</dbReference>
<accession>A0A975WCB0</accession>
<feature type="domain" description="Tripartite ATP-independent periplasmic transporters DctQ component" evidence="10">
    <location>
        <begin position="38"/>
        <end position="165"/>
    </location>
</feature>
<dbReference type="InterPro" id="IPR007387">
    <property type="entry name" value="TRAP_DctQ"/>
</dbReference>
<keyword evidence="3" id="KW-1003">Cell membrane</keyword>
<dbReference type="GO" id="GO:0005886">
    <property type="term" value="C:plasma membrane"/>
    <property type="evidence" value="ECO:0007669"/>
    <property type="project" value="UniProtKB-SubCell"/>
</dbReference>
<dbReference type="GO" id="GO:0015740">
    <property type="term" value="P:C4-dicarboxylate transport"/>
    <property type="evidence" value="ECO:0007669"/>
    <property type="project" value="TreeGrafter"/>
</dbReference>
<feature type="transmembrane region" description="Helical" evidence="9">
    <location>
        <begin position="142"/>
        <end position="164"/>
    </location>
</feature>
<comment type="function">
    <text evidence="9">Part of the tripartite ATP-independent periplasmic (TRAP) transport system.</text>
</comment>
<evidence type="ECO:0000313" key="11">
    <source>
        <dbReference type="EMBL" id="SEJ89282.1"/>
    </source>
</evidence>
<comment type="subcellular location">
    <subcellularLocation>
        <location evidence="1 9">Cell inner membrane</location>
        <topology evidence="1 9">Multi-pass membrane protein</topology>
    </subcellularLocation>
</comment>
<comment type="similarity">
    <text evidence="8 9">Belongs to the TRAP transporter small permease family.</text>
</comment>
<evidence type="ECO:0000313" key="12">
    <source>
        <dbReference type="Proteomes" id="UP000182932"/>
    </source>
</evidence>
<keyword evidence="2 9" id="KW-0813">Transport</keyword>
<dbReference type="AlphaFoldDB" id="A0A975WCB0"/>
<feature type="transmembrane region" description="Helical" evidence="9">
    <location>
        <begin position="61"/>
        <end position="79"/>
    </location>
</feature>